<dbReference type="Proteomes" id="UP000618931">
    <property type="component" value="Unassembled WGS sequence"/>
</dbReference>
<accession>A0ABS0I7S1</accession>
<dbReference type="RefSeq" id="WP_196294460.1">
    <property type="nucleotide sequence ID" value="NZ_JADQDM010000011.1"/>
</dbReference>
<dbReference type="EMBL" id="JADQDM010000011">
    <property type="protein sequence ID" value="MBF9223013.1"/>
    <property type="molecule type" value="Genomic_DNA"/>
</dbReference>
<organism evidence="2 3">
    <name type="scientific">Hymenobacter ruricola</name>
    <dbReference type="NCBI Taxonomy" id="2791023"/>
    <lineage>
        <taxon>Bacteria</taxon>
        <taxon>Pseudomonadati</taxon>
        <taxon>Bacteroidota</taxon>
        <taxon>Cytophagia</taxon>
        <taxon>Cytophagales</taxon>
        <taxon>Hymenobacteraceae</taxon>
        <taxon>Hymenobacter</taxon>
    </lineage>
</organism>
<dbReference type="Pfam" id="PF12158">
    <property type="entry name" value="DUF3592"/>
    <property type="match status" value="1"/>
</dbReference>
<evidence type="ECO:0000313" key="3">
    <source>
        <dbReference type="Proteomes" id="UP000618931"/>
    </source>
</evidence>
<feature type="domain" description="DUF3592" evidence="1">
    <location>
        <begin position="37"/>
        <end position="103"/>
    </location>
</feature>
<evidence type="ECO:0000313" key="2">
    <source>
        <dbReference type="EMBL" id="MBF9223013.1"/>
    </source>
</evidence>
<sequence length="128" mass="14275">MPWLPLLLSLVPVLWGAQMVTEMRLAHRLRRVGVEVAGRVVRRRPLRGIDHFHYAPVVRFTTPAGQVVTAESAGHAIGLRFRTGDAVRLRYDPAEPTRFLLAAEWGNGSRYARLGIAGALLAGLWRWG</sequence>
<reference evidence="2 3" key="1">
    <citation type="submission" date="2020-11" db="EMBL/GenBank/DDBJ databases">
        <authorList>
            <person name="Kim M.K."/>
        </authorList>
    </citation>
    <scope>NUCLEOTIDE SEQUENCE [LARGE SCALE GENOMIC DNA]</scope>
    <source>
        <strain evidence="2 3">BT662</strain>
    </source>
</reference>
<keyword evidence="3" id="KW-1185">Reference proteome</keyword>
<evidence type="ECO:0000259" key="1">
    <source>
        <dbReference type="Pfam" id="PF12158"/>
    </source>
</evidence>
<protein>
    <submittedName>
        <fullName evidence="2">DUF3592 domain-containing protein</fullName>
    </submittedName>
</protein>
<gene>
    <name evidence="2" type="ORF">I2H31_18060</name>
</gene>
<dbReference type="InterPro" id="IPR021994">
    <property type="entry name" value="DUF3592"/>
</dbReference>
<name>A0ABS0I7S1_9BACT</name>
<comment type="caution">
    <text evidence="2">The sequence shown here is derived from an EMBL/GenBank/DDBJ whole genome shotgun (WGS) entry which is preliminary data.</text>
</comment>
<proteinExistence type="predicted"/>